<evidence type="ECO:0000256" key="7">
    <source>
        <dbReference type="ARBA" id="ARBA00025705"/>
    </source>
</evidence>
<keyword evidence="4 8" id="KW-0808">Transferase</keyword>
<comment type="pathway">
    <text evidence="7">Porphyrin-containing compound metabolism; siroheme biosynthesis; precorrin-2 from uroporphyrinogen III: step 1/1.</text>
</comment>
<keyword evidence="5" id="KW-0949">S-adenosyl-L-methionine</keyword>
<dbReference type="PANTHER" id="PTHR45790">
    <property type="entry name" value="SIROHEME SYNTHASE-RELATED"/>
    <property type="match status" value="1"/>
</dbReference>
<dbReference type="PROSITE" id="PS00840">
    <property type="entry name" value="SUMT_2"/>
    <property type="match status" value="1"/>
</dbReference>
<dbReference type="InterPro" id="IPR003043">
    <property type="entry name" value="Uropor_MeTrfase_CS"/>
</dbReference>
<evidence type="ECO:0000256" key="1">
    <source>
        <dbReference type="ARBA" id="ARBA00005879"/>
    </source>
</evidence>
<dbReference type="Pfam" id="PF00590">
    <property type="entry name" value="TP_methylase"/>
    <property type="match status" value="1"/>
</dbReference>
<protein>
    <recommendedName>
        <fullName evidence="2">uroporphyrinogen-III C-methyltransferase</fullName>
        <ecNumber evidence="2">2.1.1.107</ecNumber>
    </recommendedName>
</protein>
<dbReference type="RefSeq" id="WP_235704755.1">
    <property type="nucleotide sequence ID" value="NZ_JAKGBZ010000024.1"/>
</dbReference>
<reference evidence="10 11" key="1">
    <citation type="submission" date="2022-01" db="EMBL/GenBank/DDBJ databases">
        <authorList>
            <person name="Won M."/>
            <person name="Kim S.-J."/>
            <person name="Kwon S.-W."/>
        </authorList>
    </citation>
    <scope>NUCLEOTIDE SEQUENCE [LARGE SCALE GENOMIC DNA]</scope>
    <source>
        <strain evidence="10 11">KCTC 23505</strain>
    </source>
</reference>
<dbReference type="InterPro" id="IPR014777">
    <property type="entry name" value="4pyrrole_Mease_sub1"/>
</dbReference>
<dbReference type="InterPro" id="IPR014776">
    <property type="entry name" value="4pyrrole_Mease_sub2"/>
</dbReference>
<dbReference type="GO" id="GO:0032259">
    <property type="term" value="P:methylation"/>
    <property type="evidence" value="ECO:0007669"/>
    <property type="project" value="UniProtKB-KW"/>
</dbReference>
<evidence type="ECO:0000256" key="8">
    <source>
        <dbReference type="RuleBase" id="RU003960"/>
    </source>
</evidence>
<dbReference type="NCBIfam" id="TIGR01469">
    <property type="entry name" value="cobA_cysG_Cterm"/>
    <property type="match status" value="1"/>
</dbReference>
<proteinExistence type="inferred from homology"/>
<evidence type="ECO:0000256" key="5">
    <source>
        <dbReference type="ARBA" id="ARBA00022691"/>
    </source>
</evidence>
<evidence type="ECO:0000256" key="3">
    <source>
        <dbReference type="ARBA" id="ARBA00022603"/>
    </source>
</evidence>
<dbReference type="EMBL" id="JAKGBZ010000024">
    <property type="protein sequence ID" value="MCF3947511.1"/>
    <property type="molecule type" value="Genomic_DNA"/>
</dbReference>
<dbReference type="InterPro" id="IPR000878">
    <property type="entry name" value="4pyrrol_Mease"/>
</dbReference>
<evidence type="ECO:0000256" key="4">
    <source>
        <dbReference type="ARBA" id="ARBA00022679"/>
    </source>
</evidence>
<dbReference type="InterPro" id="IPR050161">
    <property type="entry name" value="Siro_Cobalamin_biosynth"/>
</dbReference>
<dbReference type="GO" id="GO:0004851">
    <property type="term" value="F:uroporphyrin-III C-methyltransferase activity"/>
    <property type="evidence" value="ECO:0007669"/>
    <property type="project" value="UniProtKB-EC"/>
</dbReference>
<dbReference type="Gene3D" id="3.30.950.10">
    <property type="entry name" value="Methyltransferase, Cobalt-precorrin-4 Transmethylase, Domain 2"/>
    <property type="match status" value="1"/>
</dbReference>
<evidence type="ECO:0000313" key="10">
    <source>
        <dbReference type="EMBL" id="MCF3947511.1"/>
    </source>
</evidence>
<evidence type="ECO:0000256" key="2">
    <source>
        <dbReference type="ARBA" id="ARBA00012162"/>
    </source>
</evidence>
<comment type="caution">
    <text evidence="10">The sequence shown here is derived from an EMBL/GenBank/DDBJ whole genome shotgun (WGS) entry which is preliminary data.</text>
</comment>
<dbReference type="SUPFAM" id="SSF53790">
    <property type="entry name" value="Tetrapyrrole methylase"/>
    <property type="match status" value="1"/>
</dbReference>
<dbReference type="Proteomes" id="UP001521209">
    <property type="component" value="Unassembled WGS sequence"/>
</dbReference>
<dbReference type="InterPro" id="IPR035996">
    <property type="entry name" value="4pyrrol_Methylase_sf"/>
</dbReference>
<keyword evidence="11" id="KW-1185">Reference proteome</keyword>
<accession>A0ABS9DXN7</accession>
<dbReference type="EC" id="2.1.1.107" evidence="2"/>
<keyword evidence="3 8" id="KW-0489">Methyltransferase</keyword>
<evidence type="ECO:0000259" key="9">
    <source>
        <dbReference type="Pfam" id="PF00590"/>
    </source>
</evidence>
<evidence type="ECO:0000256" key="6">
    <source>
        <dbReference type="ARBA" id="ARBA00023244"/>
    </source>
</evidence>
<evidence type="ECO:0000313" key="11">
    <source>
        <dbReference type="Proteomes" id="UP001521209"/>
    </source>
</evidence>
<dbReference type="CDD" id="cd11642">
    <property type="entry name" value="SUMT"/>
    <property type="match status" value="1"/>
</dbReference>
<dbReference type="PANTHER" id="PTHR45790:SF3">
    <property type="entry name" value="S-ADENOSYL-L-METHIONINE-DEPENDENT UROPORPHYRINOGEN III METHYLTRANSFERASE, CHLOROPLASTIC"/>
    <property type="match status" value="1"/>
</dbReference>
<dbReference type="Gene3D" id="3.40.1010.10">
    <property type="entry name" value="Cobalt-precorrin-4 Transmethylase, Domain 1"/>
    <property type="match status" value="1"/>
</dbReference>
<gene>
    <name evidence="10" type="primary">cobA</name>
    <name evidence="10" type="ORF">L2A60_12565</name>
</gene>
<dbReference type="NCBIfam" id="NF004790">
    <property type="entry name" value="PRK06136.1"/>
    <property type="match status" value="1"/>
</dbReference>
<comment type="similarity">
    <text evidence="1 8">Belongs to the precorrin methyltransferase family.</text>
</comment>
<dbReference type="InterPro" id="IPR006366">
    <property type="entry name" value="CobA/CysG_C"/>
</dbReference>
<keyword evidence="6" id="KW-0627">Porphyrin biosynthesis</keyword>
<name>A0ABS9DXN7_9PROT</name>
<sequence length="265" mass="27915">MNRFSQQVDREIHPVVLAGAGPGDPELLTVKALRAIEAAEVILHDALVEQRILALAPTARLVNVGKRCGHHAMKQHEINASLIAEAMNGARVLRLKGGDPMIFGRASEEIAALRAAGIAVVVIPGITAASAAASSIQASLTSRDVARSVIFITGHGSDGSLPEQDWPALARMRSSFAFYMGARHARAIAERLIDAGLDPATPGVIVTNISRPDERYRNGRLIDLADGIAAEDLTSPALILIGAAFDAAFAVQPARSLTCKVKVMG</sequence>
<feature type="domain" description="Tetrapyrrole methylase" evidence="9">
    <location>
        <begin position="15"/>
        <end position="224"/>
    </location>
</feature>
<organism evidence="10 11">
    <name type="scientific">Acidiphilium iwatense</name>
    <dbReference type="NCBI Taxonomy" id="768198"/>
    <lineage>
        <taxon>Bacteria</taxon>
        <taxon>Pseudomonadati</taxon>
        <taxon>Pseudomonadota</taxon>
        <taxon>Alphaproteobacteria</taxon>
        <taxon>Acetobacterales</taxon>
        <taxon>Acidocellaceae</taxon>
        <taxon>Acidiphilium</taxon>
    </lineage>
</organism>